<sequence length="596" mass="68523">MKITLIFILIVLTTLVYANVIPVDNSFEILPEEDIPVETVPGISPDEEEVPIEVVLDSTAQDGQEMTPEEHNERMKDQLDFYEWDNVLLLRVIKNYNYTDVYPTLNIQNQFPELMIGEDGYPHFNTEEVYKNFKYDIESYSDVQIGYKYNDFTLRIYQSNPSFHLIEFMKTLADVTTLKSFDYDDDLTKRLEYFKFAIKDENGNYTFDTKNYQDFDEKYNLDDIPDYTDEEEDLHQDEIDAARKTLLLYTTTRDLKIQLQLLKGYNLKKLYPELDFDNQLPELAVNEEGYATFDIDEVIKGFNLDTIEELDFDIEVYQNNKQFNLLKILGTLAQITPFSHVDEDSPLTISLMKYQFLEEEDNGHYILDEEAYFKENERYNSYIHYIHEVGEQIIAPPTEGQDGEQFITPPPKILPESENDEQLITPPPKSLPENDEQFITPPPKSLPESENDEQFITPPPKSLPESENDEQLIAPPPKSLPESENDEQLIAPPPKSLPESENDEQFITPPSKSLPDFENDEQLIAPPPKSLSETEIKTTKTVPPSILEAPPAIPIKSTKAIPPEILAESANDDVSYIPTTKVIPPEILAKAAKDAN</sequence>
<dbReference type="AlphaFoldDB" id="A0A1Y1XC08"/>
<reference evidence="3 4" key="1">
    <citation type="submission" date="2016-08" db="EMBL/GenBank/DDBJ databases">
        <title>A Parts List for Fungal Cellulosomes Revealed by Comparative Genomics.</title>
        <authorList>
            <consortium name="DOE Joint Genome Institute"/>
            <person name="Haitjema C.H."/>
            <person name="Gilmore S.P."/>
            <person name="Henske J.K."/>
            <person name="Solomon K.V."/>
            <person name="De Groot R."/>
            <person name="Kuo A."/>
            <person name="Mondo S.J."/>
            <person name="Salamov A.A."/>
            <person name="Labutti K."/>
            <person name="Zhao Z."/>
            <person name="Chiniquy J."/>
            <person name="Barry K."/>
            <person name="Brewer H.M."/>
            <person name="Purvine S.O."/>
            <person name="Wright A.T."/>
            <person name="Boxma B."/>
            <person name="Van Alen T."/>
            <person name="Hackstein J.H."/>
            <person name="Baker S.E."/>
            <person name="Grigoriev I.V."/>
            <person name="O'Malley M.A."/>
        </authorList>
    </citation>
    <scope>NUCLEOTIDE SEQUENCE [LARGE SCALE GENOMIC DNA]</scope>
    <source>
        <strain evidence="3 4">S4</strain>
    </source>
</reference>
<feature type="chain" id="PRO_5013118771" evidence="2">
    <location>
        <begin position="19"/>
        <end position="596"/>
    </location>
</feature>
<reference evidence="3 4" key="2">
    <citation type="submission" date="2016-08" db="EMBL/GenBank/DDBJ databases">
        <title>Pervasive Adenine N6-methylation of Active Genes in Fungi.</title>
        <authorList>
            <consortium name="DOE Joint Genome Institute"/>
            <person name="Mondo S.J."/>
            <person name="Dannebaum R.O."/>
            <person name="Kuo R.C."/>
            <person name="Labutti K."/>
            <person name="Haridas S."/>
            <person name="Kuo A."/>
            <person name="Salamov A."/>
            <person name="Ahrendt S.R."/>
            <person name="Lipzen A."/>
            <person name="Sullivan W."/>
            <person name="Andreopoulos W.B."/>
            <person name="Clum A."/>
            <person name="Lindquist E."/>
            <person name="Daum C."/>
            <person name="Ramamoorthy G.K."/>
            <person name="Gryganskyi A."/>
            <person name="Culley D."/>
            <person name="Magnuson J.K."/>
            <person name="James T.Y."/>
            <person name="O'Malley M.A."/>
            <person name="Stajich J.E."/>
            <person name="Spatafora J.W."/>
            <person name="Visel A."/>
            <person name="Grigoriev I.V."/>
        </authorList>
    </citation>
    <scope>NUCLEOTIDE SEQUENCE [LARGE SCALE GENOMIC DNA]</scope>
    <source>
        <strain evidence="3 4">S4</strain>
    </source>
</reference>
<proteinExistence type="predicted"/>
<comment type="caution">
    <text evidence="3">The sequence shown here is derived from an EMBL/GenBank/DDBJ whole genome shotgun (WGS) entry which is preliminary data.</text>
</comment>
<name>A0A1Y1XC08_9FUNG</name>
<evidence type="ECO:0000313" key="3">
    <source>
        <dbReference type="EMBL" id="ORX83300.1"/>
    </source>
</evidence>
<evidence type="ECO:0000256" key="2">
    <source>
        <dbReference type="SAM" id="SignalP"/>
    </source>
</evidence>
<accession>A0A1Y1XC08</accession>
<feature type="signal peptide" evidence="2">
    <location>
        <begin position="1"/>
        <end position="18"/>
    </location>
</feature>
<protein>
    <submittedName>
        <fullName evidence="3">Uncharacterized protein</fullName>
    </submittedName>
</protein>
<keyword evidence="4" id="KW-1185">Reference proteome</keyword>
<dbReference type="EMBL" id="MCFG01000076">
    <property type="protein sequence ID" value="ORX83300.1"/>
    <property type="molecule type" value="Genomic_DNA"/>
</dbReference>
<evidence type="ECO:0000313" key="4">
    <source>
        <dbReference type="Proteomes" id="UP000193944"/>
    </source>
</evidence>
<feature type="region of interest" description="Disordered" evidence="1">
    <location>
        <begin position="396"/>
        <end position="550"/>
    </location>
</feature>
<evidence type="ECO:0000256" key="1">
    <source>
        <dbReference type="SAM" id="MobiDB-lite"/>
    </source>
</evidence>
<gene>
    <name evidence="3" type="ORF">BCR32DRAFT_292111</name>
</gene>
<organism evidence="3 4">
    <name type="scientific">Anaeromyces robustus</name>
    <dbReference type="NCBI Taxonomy" id="1754192"/>
    <lineage>
        <taxon>Eukaryota</taxon>
        <taxon>Fungi</taxon>
        <taxon>Fungi incertae sedis</taxon>
        <taxon>Chytridiomycota</taxon>
        <taxon>Chytridiomycota incertae sedis</taxon>
        <taxon>Neocallimastigomycetes</taxon>
        <taxon>Neocallimastigales</taxon>
        <taxon>Neocallimastigaceae</taxon>
        <taxon>Anaeromyces</taxon>
    </lineage>
</organism>
<dbReference type="STRING" id="1754192.A0A1Y1XC08"/>
<dbReference type="Proteomes" id="UP000193944">
    <property type="component" value="Unassembled WGS sequence"/>
</dbReference>
<keyword evidence="2" id="KW-0732">Signal</keyword>